<dbReference type="InterPro" id="IPR038583">
    <property type="entry name" value="AraA_N_sf"/>
</dbReference>
<dbReference type="InterPro" id="IPR003762">
    <property type="entry name" value="Lara_isomerase"/>
</dbReference>
<proteinExistence type="predicted"/>
<comment type="caution">
    <text evidence="4">The sequence shown here is derived from an EMBL/GenBank/DDBJ whole genome shotgun (WGS) entry which is preliminary data.</text>
</comment>
<keyword evidence="1 4" id="KW-0413">Isomerase</keyword>
<organism evidence="4">
    <name type="scientific">Streptomyces sp. SID12501</name>
    <dbReference type="NCBI Taxonomy" id="2706042"/>
    <lineage>
        <taxon>Bacteria</taxon>
        <taxon>Bacillati</taxon>
        <taxon>Actinomycetota</taxon>
        <taxon>Actinomycetes</taxon>
        <taxon>Kitasatosporales</taxon>
        <taxon>Streptomycetaceae</taxon>
        <taxon>Streptomyces</taxon>
    </lineage>
</organism>
<gene>
    <name evidence="4" type="ORF">G3I71_45390</name>
</gene>
<dbReference type="PANTHER" id="PTHR38464:SF1">
    <property type="entry name" value="L-ARABINOSE ISOMERASE"/>
    <property type="match status" value="1"/>
</dbReference>
<accession>A0A6B3C7X5</accession>
<protein>
    <submittedName>
        <fullName evidence="4">L-arabinose isomerase</fullName>
    </submittedName>
</protein>
<name>A0A6B3C7X5_9ACTN</name>
<sequence length="163" mass="18112">MSKAYPDQEIWFFTGSQDLYGEETLRQVAAQSQEVAAALDASGDVPAKVVWKPVLKDSEAIRRAMLDANADDKVLGVVTWMHTFSPAKMWITGLDLLRKPLLHLHTQANVELPWDTIDFDFMNLNQAAHGDREYAYIATRLGLARTTVSGHVSNPDVTARIGT</sequence>
<dbReference type="Pfam" id="PF02610">
    <property type="entry name" value="AraA_N"/>
    <property type="match status" value="1"/>
</dbReference>
<dbReference type="GO" id="GO:0008733">
    <property type="term" value="F:L-arabinose isomerase activity"/>
    <property type="evidence" value="ECO:0007669"/>
    <property type="project" value="InterPro"/>
</dbReference>
<evidence type="ECO:0000313" key="4">
    <source>
        <dbReference type="EMBL" id="NEC92818.1"/>
    </source>
</evidence>
<dbReference type="AlphaFoldDB" id="A0A6B3C7X5"/>
<keyword evidence="2" id="KW-0119">Carbohydrate metabolism</keyword>
<feature type="non-terminal residue" evidence="4">
    <location>
        <position position="163"/>
    </location>
</feature>
<feature type="domain" description="L-arabinose isomerase N-terminal" evidence="3">
    <location>
        <begin position="9"/>
        <end position="162"/>
    </location>
</feature>
<dbReference type="PANTHER" id="PTHR38464">
    <property type="entry name" value="L-ARABINOSE ISOMERASE"/>
    <property type="match status" value="1"/>
</dbReference>
<dbReference type="GO" id="GO:0005829">
    <property type="term" value="C:cytosol"/>
    <property type="evidence" value="ECO:0007669"/>
    <property type="project" value="TreeGrafter"/>
</dbReference>
<evidence type="ECO:0000259" key="3">
    <source>
        <dbReference type="Pfam" id="PF02610"/>
    </source>
</evidence>
<dbReference type="Gene3D" id="3.40.50.10940">
    <property type="match status" value="1"/>
</dbReference>
<dbReference type="InterPro" id="IPR009015">
    <property type="entry name" value="Fucose_isomerase_N/cen_sf"/>
</dbReference>
<dbReference type="GO" id="GO:0019569">
    <property type="term" value="P:L-arabinose catabolic process to D-xylulose 5-phosphate"/>
    <property type="evidence" value="ECO:0007669"/>
    <property type="project" value="TreeGrafter"/>
</dbReference>
<reference evidence="4" key="1">
    <citation type="submission" date="2020-01" db="EMBL/GenBank/DDBJ databases">
        <title>Insect and environment-associated Actinomycetes.</title>
        <authorList>
            <person name="Currrie C."/>
            <person name="Chevrette M."/>
            <person name="Carlson C."/>
            <person name="Stubbendieck R."/>
            <person name="Wendt-Pienkowski E."/>
        </authorList>
    </citation>
    <scope>NUCLEOTIDE SEQUENCE</scope>
    <source>
        <strain evidence="4">SID12501</strain>
    </source>
</reference>
<dbReference type="SUPFAM" id="SSF53743">
    <property type="entry name" value="FucI/AraA N-terminal and middle domains"/>
    <property type="match status" value="1"/>
</dbReference>
<dbReference type="EMBL" id="JAAGLU010000223">
    <property type="protein sequence ID" value="NEC92818.1"/>
    <property type="molecule type" value="Genomic_DNA"/>
</dbReference>
<dbReference type="InterPro" id="IPR055389">
    <property type="entry name" value="AraA_N"/>
</dbReference>
<evidence type="ECO:0000256" key="1">
    <source>
        <dbReference type="ARBA" id="ARBA00023235"/>
    </source>
</evidence>
<evidence type="ECO:0000256" key="2">
    <source>
        <dbReference type="ARBA" id="ARBA00023277"/>
    </source>
</evidence>